<accession>X1J7F6</accession>
<dbReference type="AlphaFoldDB" id="X1J7F6"/>
<reference evidence="1" key="1">
    <citation type="journal article" date="2014" name="Front. Microbiol.">
        <title>High frequency of phylogenetically diverse reductive dehalogenase-homologous genes in deep subseafloor sedimentary metagenomes.</title>
        <authorList>
            <person name="Kawai M."/>
            <person name="Futagami T."/>
            <person name="Toyoda A."/>
            <person name="Takaki Y."/>
            <person name="Nishi S."/>
            <person name="Hori S."/>
            <person name="Arai W."/>
            <person name="Tsubouchi T."/>
            <person name="Morono Y."/>
            <person name="Uchiyama I."/>
            <person name="Ito T."/>
            <person name="Fujiyama A."/>
            <person name="Inagaki F."/>
            <person name="Takami H."/>
        </authorList>
    </citation>
    <scope>NUCLEOTIDE SEQUENCE</scope>
    <source>
        <strain evidence="1">Expedition CK06-06</strain>
    </source>
</reference>
<sequence>IIIRKNMHQLHAHQGPHYEKWKQAVQAAASKL</sequence>
<comment type="caution">
    <text evidence="1">The sequence shown here is derived from an EMBL/GenBank/DDBJ whole genome shotgun (WGS) entry which is preliminary data.</text>
</comment>
<name>X1J7F6_9ZZZZ</name>
<proteinExistence type="predicted"/>
<organism evidence="1">
    <name type="scientific">marine sediment metagenome</name>
    <dbReference type="NCBI Taxonomy" id="412755"/>
    <lineage>
        <taxon>unclassified sequences</taxon>
        <taxon>metagenomes</taxon>
        <taxon>ecological metagenomes</taxon>
    </lineage>
</organism>
<protein>
    <submittedName>
        <fullName evidence="1">Uncharacterized protein</fullName>
    </submittedName>
</protein>
<evidence type="ECO:0000313" key="1">
    <source>
        <dbReference type="EMBL" id="GAH74269.1"/>
    </source>
</evidence>
<feature type="non-terminal residue" evidence="1">
    <location>
        <position position="1"/>
    </location>
</feature>
<dbReference type="EMBL" id="BARU01026120">
    <property type="protein sequence ID" value="GAH74269.1"/>
    <property type="molecule type" value="Genomic_DNA"/>
</dbReference>
<gene>
    <name evidence="1" type="ORF">S03H2_41999</name>
</gene>